<proteinExistence type="predicted"/>
<evidence type="ECO:0000256" key="1">
    <source>
        <dbReference type="ARBA" id="ARBA00022692"/>
    </source>
</evidence>
<evidence type="ECO:0000256" key="5">
    <source>
        <dbReference type="ARBA" id="ARBA00037847"/>
    </source>
</evidence>
<evidence type="ECO:0000259" key="9">
    <source>
        <dbReference type="PROSITE" id="PS50076"/>
    </source>
</evidence>
<dbReference type="InterPro" id="IPR001623">
    <property type="entry name" value="DnaJ_domain"/>
</dbReference>
<dbReference type="PROSITE" id="PS50076">
    <property type="entry name" value="DNAJ_2"/>
    <property type="match status" value="1"/>
</dbReference>
<feature type="transmembrane region" description="Helical" evidence="7">
    <location>
        <begin position="129"/>
        <end position="149"/>
    </location>
</feature>
<comment type="subcellular location">
    <subcellularLocation>
        <location evidence="5">Endomembrane system</location>
        <topology evidence="5">Single-pass membrane protein</topology>
    </subcellularLocation>
</comment>
<dbReference type="Pfam" id="PF00226">
    <property type="entry name" value="DnaJ"/>
    <property type="match status" value="1"/>
</dbReference>
<feature type="signal peptide" evidence="8">
    <location>
        <begin position="1"/>
        <end position="18"/>
    </location>
</feature>
<sequence>MLPQIVLLLCAFTQFVHAWSEKDYELFELKDAVEKAEGTGVTFYDWLDVSPYSSNEELTKSYRKLSRKLHPDKAPKKQKKVANERFSRLSVVISILRDPEMRERYDYFLKHGFPKWRGTGYYYRRLRPGLGSVLVLLVCLFNWAHYGIIRMNARGHRRHMQYCIDTAREVAEWPEKVQTLKKVQLYNGKVFSVKASGKVSLLEIEDGVEVEYPLDTDEIQMPTWRDTFVYLLYRKLYSKLTNSQTGDKSKGHKLGLKEAKKTAPKPSSQIKRKKESKKASKKA</sequence>
<feature type="domain" description="J" evidence="9">
    <location>
        <begin position="42"/>
        <end position="109"/>
    </location>
</feature>
<dbReference type="PANTHER" id="PTHR44653:SF2">
    <property type="entry name" value="DNAJ HOMOLOG SUBFAMILY C MEMBER 1"/>
    <property type="match status" value="1"/>
</dbReference>
<keyword evidence="1 7" id="KW-0812">Transmembrane</keyword>
<dbReference type="CDD" id="cd06257">
    <property type="entry name" value="DnaJ"/>
    <property type="match status" value="1"/>
</dbReference>
<keyword evidence="4 7" id="KW-0472">Membrane</keyword>
<dbReference type="InterPro" id="IPR036869">
    <property type="entry name" value="J_dom_sf"/>
</dbReference>
<dbReference type="SMART" id="SM00271">
    <property type="entry name" value="DnaJ"/>
    <property type="match status" value="1"/>
</dbReference>
<evidence type="ECO:0000313" key="10">
    <source>
        <dbReference type="EMBL" id="ODV90732.1"/>
    </source>
</evidence>
<dbReference type="PANTHER" id="PTHR44653">
    <property type="entry name" value="DNAJ HOMOLOG SUBFAMILY C MEMBER 1"/>
    <property type="match status" value="1"/>
</dbReference>
<feature type="compositionally biased region" description="Basic residues" evidence="6">
    <location>
        <begin position="270"/>
        <end position="283"/>
    </location>
</feature>
<dbReference type="EMBL" id="KV453842">
    <property type="protein sequence ID" value="ODV90732.1"/>
    <property type="molecule type" value="Genomic_DNA"/>
</dbReference>
<keyword evidence="3 7" id="KW-1133">Transmembrane helix</keyword>
<dbReference type="AlphaFoldDB" id="A0A1E4TG29"/>
<evidence type="ECO:0000256" key="6">
    <source>
        <dbReference type="SAM" id="MobiDB-lite"/>
    </source>
</evidence>
<evidence type="ECO:0000256" key="8">
    <source>
        <dbReference type="SAM" id="SignalP"/>
    </source>
</evidence>
<dbReference type="InterPro" id="IPR052606">
    <property type="entry name" value="DnaJ_domain_protein"/>
</dbReference>
<evidence type="ECO:0000256" key="3">
    <source>
        <dbReference type="ARBA" id="ARBA00022989"/>
    </source>
</evidence>
<dbReference type="GO" id="GO:0012505">
    <property type="term" value="C:endomembrane system"/>
    <property type="evidence" value="ECO:0007669"/>
    <property type="project" value="UniProtKB-SubCell"/>
</dbReference>
<accession>A0A1E4TG29</accession>
<dbReference type="PRINTS" id="PR00625">
    <property type="entry name" value="JDOMAIN"/>
</dbReference>
<name>A0A1E4TG29_9ASCO</name>
<protein>
    <recommendedName>
        <fullName evidence="9">J domain-containing protein</fullName>
    </recommendedName>
</protein>
<reference evidence="11" key="1">
    <citation type="submission" date="2016-02" db="EMBL/GenBank/DDBJ databases">
        <title>Comparative genomics of biotechnologically important yeasts.</title>
        <authorList>
            <consortium name="DOE Joint Genome Institute"/>
            <person name="Riley R."/>
            <person name="Haridas S."/>
            <person name="Wolfe K.H."/>
            <person name="Lopes M.R."/>
            <person name="Hittinger C.T."/>
            <person name="Goker M."/>
            <person name="Salamov A."/>
            <person name="Wisecaver J."/>
            <person name="Long T.M."/>
            <person name="Aerts A.L."/>
            <person name="Barry K."/>
            <person name="Choi C."/>
            <person name="Clum A."/>
            <person name="Coughlan A.Y."/>
            <person name="Deshpande S."/>
            <person name="Douglass A.P."/>
            <person name="Hanson S.J."/>
            <person name="Klenk H.-P."/>
            <person name="Labutti K."/>
            <person name="Lapidus A."/>
            <person name="Lindquist E."/>
            <person name="Lipzen A."/>
            <person name="Meier-Kolthoff J.P."/>
            <person name="Ohm R.A."/>
            <person name="Otillar R.P."/>
            <person name="Pangilinan J."/>
            <person name="Peng Y."/>
            <person name="Rokas A."/>
            <person name="Rosa C.A."/>
            <person name="Scheuner C."/>
            <person name="Sibirny A.A."/>
            <person name="Slot J.C."/>
            <person name="Stielow J.B."/>
            <person name="Sun H."/>
            <person name="Kurtzman C.P."/>
            <person name="Blackwell M."/>
            <person name="Jeffries T.W."/>
            <person name="Grigoriev I.V."/>
        </authorList>
    </citation>
    <scope>NUCLEOTIDE SEQUENCE [LARGE SCALE GENOMIC DNA]</scope>
    <source>
        <strain evidence="11">NRRL Y-17796</strain>
    </source>
</reference>
<evidence type="ECO:0000256" key="4">
    <source>
        <dbReference type="ARBA" id="ARBA00023136"/>
    </source>
</evidence>
<feature type="region of interest" description="Disordered" evidence="6">
    <location>
        <begin position="242"/>
        <end position="283"/>
    </location>
</feature>
<dbReference type="Gene3D" id="1.10.287.110">
    <property type="entry name" value="DnaJ domain"/>
    <property type="match status" value="1"/>
</dbReference>
<dbReference type="OrthoDB" id="413400at2759"/>
<feature type="chain" id="PRO_5009163236" description="J domain-containing protein" evidence="8">
    <location>
        <begin position="19"/>
        <end position="283"/>
    </location>
</feature>
<gene>
    <name evidence="10" type="ORF">CANCADRAFT_44370</name>
</gene>
<keyword evidence="11" id="KW-1185">Reference proteome</keyword>
<organism evidence="10 11">
    <name type="scientific">Tortispora caseinolytica NRRL Y-17796</name>
    <dbReference type="NCBI Taxonomy" id="767744"/>
    <lineage>
        <taxon>Eukaryota</taxon>
        <taxon>Fungi</taxon>
        <taxon>Dikarya</taxon>
        <taxon>Ascomycota</taxon>
        <taxon>Saccharomycotina</taxon>
        <taxon>Trigonopsidomycetes</taxon>
        <taxon>Trigonopsidales</taxon>
        <taxon>Trigonopsidaceae</taxon>
        <taxon>Tortispora</taxon>
    </lineage>
</organism>
<keyword evidence="2 8" id="KW-0732">Signal</keyword>
<evidence type="ECO:0000256" key="2">
    <source>
        <dbReference type="ARBA" id="ARBA00022729"/>
    </source>
</evidence>
<dbReference type="SUPFAM" id="SSF46565">
    <property type="entry name" value="Chaperone J-domain"/>
    <property type="match status" value="1"/>
</dbReference>
<evidence type="ECO:0000313" key="11">
    <source>
        <dbReference type="Proteomes" id="UP000095023"/>
    </source>
</evidence>
<dbReference type="Proteomes" id="UP000095023">
    <property type="component" value="Unassembled WGS sequence"/>
</dbReference>
<evidence type="ECO:0000256" key="7">
    <source>
        <dbReference type="SAM" id="Phobius"/>
    </source>
</evidence>